<accession>A0A915YEM2</accession>
<proteinExistence type="predicted"/>
<protein>
    <submittedName>
        <fullName evidence="1">Uncharacterized protein</fullName>
    </submittedName>
</protein>
<dbReference type="EMBL" id="AP026867">
    <property type="protein sequence ID" value="BDS11720.1"/>
    <property type="molecule type" value="Genomic_DNA"/>
</dbReference>
<name>A0A915YEM2_9BACT</name>
<dbReference type="AlphaFoldDB" id="A0A915YEM2"/>
<dbReference type="KEGG" id="aup:AsAng_0024340"/>
<gene>
    <name evidence="1" type="ORF">AsAng_0024340</name>
</gene>
<dbReference type="Proteomes" id="UP001060919">
    <property type="component" value="Chromosome"/>
</dbReference>
<sequence>MYLSLADVTMLLEGKNTKKCLVFSRIVEEAII</sequence>
<reference evidence="1" key="1">
    <citation type="submission" date="2022-09" db="EMBL/GenBank/DDBJ databases">
        <title>Aureispira anguillicida sp. nov., isolated from Leptocephalus of Japanese eel Anguilla japonica.</title>
        <authorList>
            <person name="Yuasa K."/>
            <person name="Mekata T."/>
            <person name="Ikunari K."/>
        </authorList>
    </citation>
    <scope>NUCLEOTIDE SEQUENCE</scope>
    <source>
        <strain evidence="1">EL160426</strain>
    </source>
</reference>
<keyword evidence="2" id="KW-1185">Reference proteome</keyword>
<evidence type="ECO:0000313" key="2">
    <source>
        <dbReference type="Proteomes" id="UP001060919"/>
    </source>
</evidence>
<organism evidence="1 2">
    <name type="scientific">Aureispira anguillae</name>
    <dbReference type="NCBI Taxonomy" id="2864201"/>
    <lineage>
        <taxon>Bacteria</taxon>
        <taxon>Pseudomonadati</taxon>
        <taxon>Bacteroidota</taxon>
        <taxon>Saprospiria</taxon>
        <taxon>Saprospirales</taxon>
        <taxon>Saprospiraceae</taxon>
        <taxon>Aureispira</taxon>
    </lineage>
</organism>
<evidence type="ECO:0000313" key="1">
    <source>
        <dbReference type="EMBL" id="BDS11720.1"/>
    </source>
</evidence>